<evidence type="ECO:0000313" key="1">
    <source>
        <dbReference type="EMBL" id="PIL34995.1"/>
    </source>
</evidence>
<sequence length="618" mass="69703">MGTKNYNRALYRTSETSGEQALACQNHEFQHTSSAKAITQYRLKAPDLRKIWSIAGHSISLYNEQSVEDLAWDRHGGPCGLWRWLKQLYDCHISEHGDAALFATQFSYQPGRKYDLTLPRPPPDPPEYVPYVGRSLRLQQIKASIPAWIWLVCHAAMDKAVPHDGQSESSWIMCLRKVLRGEPKLPLRCTGWLRVDNLEFFEVLGHGRGHGHYEWSQVYTERVLKALWNILGALRVRHAVRQHVVREIYDAYSGSLGCGIHYDPVTEAWSDPGMGGQVTSITLTALSPISPSNLRDDAPYGWITDIPPNVKTHLMAPPQIHKARAINMYMLGYNDLDGIAYEDRYIEDGGYYCNQYKERDIEWRPWQIHGGPIGYWQFYRGGARYDLTLAAPPELQDRYVCESSILRDAKRDLAPWIWNACNAALDAVLLAGHVPLCAQDLTPEREAAMKCATSTFGASRQLYADRPNQPLGPSPSILTLRNVLSEAPIIPHEPGSLKWGTPVEGLDLNGTDKLQHYDWGTGYLERVFSAACGVLEELGPDAGGWASTRWEVYDKYSQSLDLGIRYDRDEKTWSDAAAVWLDCGSVSSKMLQPEHHLRSKCEAGHAFNKLLPRLPSSS</sequence>
<name>A0A2G8SMK1_9APHY</name>
<comment type="caution">
    <text evidence="1">The sequence shown here is derived from an EMBL/GenBank/DDBJ whole genome shotgun (WGS) entry which is preliminary data.</text>
</comment>
<dbReference type="AlphaFoldDB" id="A0A2G8SMK1"/>
<keyword evidence="2" id="KW-1185">Reference proteome</keyword>
<proteinExistence type="predicted"/>
<dbReference type="EMBL" id="AYKW01000004">
    <property type="protein sequence ID" value="PIL34995.1"/>
    <property type="molecule type" value="Genomic_DNA"/>
</dbReference>
<dbReference type="OrthoDB" id="3058642at2759"/>
<dbReference type="Proteomes" id="UP000230002">
    <property type="component" value="Unassembled WGS sequence"/>
</dbReference>
<evidence type="ECO:0000313" key="2">
    <source>
        <dbReference type="Proteomes" id="UP000230002"/>
    </source>
</evidence>
<gene>
    <name evidence="1" type="ORF">GSI_02782</name>
</gene>
<organism evidence="1 2">
    <name type="scientific">Ganoderma sinense ZZ0214-1</name>
    <dbReference type="NCBI Taxonomy" id="1077348"/>
    <lineage>
        <taxon>Eukaryota</taxon>
        <taxon>Fungi</taxon>
        <taxon>Dikarya</taxon>
        <taxon>Basidiomycota</taxon>
        <taxon>Agaricomycotina</taxon>
        <taxon>Agaricomycetes</taxon>
        <taxon>Polyporales</taxon>
        <taxon>Polyporaceae</taxon>
        <taxon>Ganoderma</taxon>
    </lineage>
</organism>
<reference evidence="1 2" key="1">
    <citation type="journal article" date="2015" name="Sci. Rep.">
        <title>Chromosome-level genome map provides insights into diverse defense mechanisms in the medicinal fungus Ganoderma sinense.</title>
        <authorList>
            <person name="Zhu Y."/>
            <person name="Xu J."/>
            <person name="Sun C."/>
            <person name="Zhou S."/>
            <person name="Xu H."/>
            <person name="Nelson D.R."/>
            <person name="Qian J."/>
            <person name="Song J."/>
            <person name="Luo H."/>
            <person name="Xiang L."/>
            <person name="Li Y."/>
            <person name="Xu Z."/>
            <person name="Ji A."/>
            <person name="Wang L."/>
            <person name="Lu S."/>
            <person name="Hayward A."/>
            <person name="Sun W."/>
            <person name="Li X."/>
            <person name="Schwartz D.C."/>
            <person name="Wang Y."/>
            <person name="Chen S."/>
        </authorList>
    </citation>
    <scope>NUCLEOTIDE SEQUENCE [LARGE SCALE GENOMIC DNA]</scope>
    <source>
        <strain evidence="1 2">ZZ0214-1</strain>
    </source>
</reference>
<accession>A0A2G8SMK1</accession>
<protein>
    <submittedName>
        <fullName evidence="1">Uncharacterized protein</fullName>
    </submittedName>
</protein>